<evidence type="ECO:0000256" key="1">
    <source>
        <dbReference type="SAM" id="MobiDB-lite"/>
    </source>
</evidence>
<proteinExistence type="predicted"/>
<feature type="region of interest" description="Disordered" evidence="1">
    <location>
        <begin position="185"/>
        <end position="225"/>
    </location>
</feature>
<dbReference type="Proteomes" id="UP000287547">
    <property type="component" value="Unassembled WGS sequence"/>
</dbReference>
<feature type="non-terminal residue" evidence="2">
    <location>
        <position position="225"/>
    </location>
</feature>
<accession>A0A428YX86</accession>
<reference evidence="2 3" key="1">
    <citation type="submission" date="2018-05" db="EMBL/GenBank/DDBJ databases">
        <title>Evolution of GPA BGCs.</title>
        <authorList>
            <person name="Waglechner N."/>
            <person name="Wright G.D."/>
        </authorList>
    </citation>
    <scope>NUCLEOTIDE SEQUENCE [LARGE SCALE GENOMIC DNA]</scope>
    <source>
        <strain evidence="2 3">A82846</strain>
    </source>
</reference>
<sequence length="225" mass="22457">MSASGFIGSLVEPMKQHLAKLDGDTGAGSQAGETFGRGATALNEMKGRQESQAKSTLQGWYGEQANAFQGKSASFTNAMTTLATNCTTAQQVASTAATAVTGGRTKIQGLIEEFVGWATPIMQAAEAAKQSGNEAAWGQAAADAKAKADDYATKTAQALQNVKDELTPLVGKLTGLAKLDAGTVGGLGGPMGPPNTGTSTASATVDGRSGIESAQSGSHGGSGGV</sequence>
<dbReference type="EMBL" id="QHKI01000051">
    <property type="protein sequence ID" value="RSM74624.1"/>
    <property type="molecule type" value="Genomic_DNA"/>
</dbReference>
<dbReference type="AlphaFoldDB" id="A0A428YX86"/>
<name>A0A428YX86_KIBAR</name>
<organism evidence="2 3">
    <name type="scientific">Kibdelosporangium aridum</name>
    <dbReference type="NCBI Taxonomy" id="2030"/>
    <lineage>
        <taxon>Bacteria</taxon>
        <taxon>Bacillati</taxon>
        <taxon>Actinomycetota</taxon>
        <taxon>Actinomycetes</taxon>
        <taxon>Pseudonocardiales</taxon>
        <taxon>Pseudonocardiaceae</taxon>
        <taxon>Kibdelosporangium</taxon>
    </lineage>
</organism>
<gene>
    <name evidence="2" type="ORF">DMH04_39925</name>
</gene>
<evidence type="ECO:0000313" key="2">
    <source>
        <dbReference type="EMBL" id="RSM74624.1"/>
    </source>
</evidence>
<dbReference type="SUPFAM" id="SSF140453">
    <property type="entry name" value="EsxAB dimer-like"/>
    <property type="match status" value="1"/>
</dbReference>
<dbReference type="InterPro" id="IPR036689">
    <property type="entry name" value="ESAT-6-like_sf"/>
</dbReference>
<protein>
    <submittedName>
        <fullName evidence="2">NlpC/P60 family protein</fullName>
    </submittedName>
</protein>
<evidence type="ECO:0000313" key="3">
    <source>
        <dbReference type="Proteomes" id="UP000287547"/>
    </source>
</evidence>
<comment type="caution">
    <text evidence="2">The sequence shown here is derived from an EMBL/GenBank/DDBJ whole genome shotgun (WGS) entry which is preliminary data.</text>
</comment>